<proteinExistence type="predicted"/>
<feature type="compositionally biased region" description="Polar residues" evidence="1">
    <location>
        <begin position="621"/>
        <end position="632"/>
    </location>
</feature>
<dbReference type="EMBL" id="JAIZPD010000004">
    <property type="protein sequence ID" value="KAH0964615.1"/>
    <property type="molecule type" value="Genomic_DNA"/>
</dbReference>
<feature type="region of interest" description="Disordered" evidence="1">
    <location>
        <begin position="561"/>
        <end position="680"/>
    </location>
</feature>
<feature type="compositionally biased region" description="Acidic residues" evidence="1">
    <location>
        <begin position="581"/>
        <end position="605"/>
    </location>
</feature>
<reference evidence="2" key="1">
    <citation type="submission" date="2021-09" db="EMBL/GenBank/DDBJ databases">
        <title>A high-quality genome of the endoparasitic fungus Hirsutella rhossiliensis with a comparison of Hirsutella genomes reveals transposable elements contributing to genome size variation.</title>
        <authorList>
            <person name="Lin R."/>
            <person name="Jiao Y."/>
            <person name="Sun X."/>
            <person name="Ling J."/>
            <person name="Xie B."/>
            <person name="Cheng X."/>
        </authorList>
    </citation>
    <scope>NUCLEOTIDE SEQUENCE</scope>
    <source>
        <strain evidence="2">HR02</strain>
    </source>
</reference>
<dbReference type="RefSeq" id="XP_044722128.1">
    <property type="nucleotide sequence ID" value="XM_044863514.1"/>
</dbReference>
<name>A0A9P8N0F4_9HYPO</name>
<dbReference type="AlphaFoldDB" id="A0A9P8N0F4"/>
<protein>
    <recommendedName>
        <fullName evidence="4">Heterokaryon incompatibility domain-containing protein</fullName>
    </recommendedName>
</protein>
<evidence type="ECO:0000313" key="3">
    <source>
        <dbReference type="Proteomes" id="UP000824596"/>
    </source>
</evidence>
<dbReference type="Proteomes" id="UP000824596">
    <property type="component" value="Unassembled WGS sequence"/>
</dbReference>
<feature type="compositionally biased region" description="Acidic residues" evidence="1">
    <location>
        <begin position="664"/>
        <end position="680"/>
    </location>
</feature>
<sequence>MDHLPFPQGAQPPKVPYVGTDFVDDGEFSRYPRRQGMETDLRTWTFTRLPPENYQAFFQTWLYFGCLSKVFQIVGLPINAGEFINRKEGIILGAIREVLDIMRNTLRGPLQAFRHFLAEQHPDGPVTASWPNIALSIGALGYTIRRVSDDLYAPARMERSHWCKALITKMLKGVEVDFLVFVGSIPFPRAFENHKECETTVCRGRIADSAQYQVAHASEPCAWSDHEGLQVVQYRENMPFVAISHVWSDGKGNPDRNALPRCQLQHIQAKVTELYSPVGFWMDTLCVPVAEEHKDLRSKAIKQMRAIYEAADRVLVLDNRVEQLAVSSSICDRAARLVVSNWQGRLWTLQEGIMAQQLFFQFSDGALALPELEEEEIRQRDKSRPSPGFWHRVSHGLLTLLSIGLIFGSEADVPGVDGLFEALMPVAKNRLTTNLDDETVCLATLLRLDPGPLLGIKRLLVGYPGIMLHSLDPSLIRAGRFYVREKAQKWFQYRVSLIARPEDTAQLDKLGDEGNRQALVMIAAPGDERDGPLAAVFGDLRGVSSDGVRQLRHLCLAKVEEDDEAEEERNNANGTCFGGGENDEDDEEEEEDEEDRDDGSDEEEVDYHGAEDDAEEDDQNGDNSDWADTNSDSDSEQMYKGAEPEEGEDAVGHGGQDGAKVCEDTDSDDESLLDSDADGEDDRYAALLRSNSKRVGLNGRDREQPRQEQVVFGKVLFSKNNKWCII</sequence>
<comment type="caution">
    <text evidence="2">The sequence shown here is derived from an EMBL/GenBank/DDBJ whole genome shotgun (WGS) entry which is preliminary data.</text>
</comment>
<accession>A0A9P8N0F4</accession>
<evidence type="ECO:0000256" key="1">
    <source>
        <dbReference type="SAM" id="MobiDB-lite"/>
    </source>
</evidence>
<dbReference type="PANTHER" id="PTHR39596:SF2">
    <property type="entry name" value="HET DOMAIN PROTEIN (AFU_ORTHOLOGUE AFUA_1G17550)-RELATED"/>
    <property type="match status" value="1"/>
</dbReference>
<evidence type="ECO:0000313" key="2">
    <source>
        <dbReference type="EMBL" id="KAH0964615.1"/>
    </source>
</evidence>
<dbReference type="GeneID" id="68354172"/>
<dbReference type="OrthoDB" id="2426273at2759"/>
<evidence type="ECO:0008006" key="4">
    <source>
        <dbReference type="Google" id="ProtNLM"/>
    </source>
</evidence>
<organism evidence="2 3">
    <name type="scientific">Hirsutella rhossiliensis</name>
    <dbReference type="NCBI Taxonomy" id="111463"/>
    <lineage>
        <taxon>Eukaryota</taxon>
        <taxon>Fungi</taxon>
        <taxon>Dikarya</taxon>
        <taxon>Ascomycota</taxon>
        <taxon>Pezizomycotina</taxon>
        <taxon>Sordariomycetes</taxon>
        <taxon>Hypocreomycetidae</taxon>
        <taxon>Hypocreales</taxon>
        <taxon>Ophiocordycipitaceae</taxon>
        <taxon>Hirsutella</taxon>
    </lineage>
</organism>
<gene>
    <name evidence="2" type="ORF">HRG_05043</name>
</gene>
<keyword evidence="3" id="KW-1185">Reference proteome</keyword>
<dbReference type="PANTHER" id="PTHR39596">
    <property type="match status" value="1"/>
</dbReference>